<organism evidence="1">
    <name type="scientific">viral metagenome</name>
    <dbReference type="NCBI Taxonomy" id="1070528"/>
    <lineage>
        <taxon>unclassified sequences</taxon>
        <taxon>metagenomes</taxon>
        <taxon>organismal metagenomes</taxon>
    </lineage>
</organism>
<proteinExistence type="predicted"/>
<dbReference type="EMBL" id="MN740430">
    <property type="protein sequence ID" value="QHU06123.1"/>
    <property type="molecule type" value="Genomic_DNA"/>
</dbReference>
<accession>A0A6C0JL89</accession>
<dbReference type="AlphaFoldDB" id="A0A6C0JL89"/>
<protein>
    <submittedName>
        <fullName evidence="1">Uncharacterized protein</fullName>
    </submittedName>
</protein>
<evidence type="ECO:0000313" key="1">
    <source>
        <dbReference type="EMBL" id="QHU06123.1"/>
    </source>
</evidence>
<name>A0A6C0JL89_9ZZZZ</name>
<sequence>MENLTFTRYLYPKLDVKQSLLIALLERKSDEALFWAYEIYFSGFEEDIFDYIDNIYLGFYKIENPELEVFIKENREYWKMNKNDYVVGSIIMTFSLRNYQICEFIKEYIGEPCFTNIQQTKMRKFLVKFSENDLIKYKTVLPNDGNARYYLKNVCKYPIRRKYNEFFGIDCLDYRDAFYYNWEYYAAKSPIWMTRIKEQHGIINNETKKVEFPNDELFEAFYDKWQLEPDEQSLDLQEKCIGNSSCKQLPKEDFYENFGGIKRELKNSIIYMV</sequence>
<reference evidence="1" key="1">
    <citation type="journal article" date="2020" name="Nature">
        <title>Giant virus diversity and host interactions through global metagenomics.</title>
        <authorList>
            <person name="Schulz F."/>
            <person name="Roux S."/>
            <person name="Paez-Espino D."/>
            <person name="Jungbluth S."/>
            <person name="Walsh D.A."/>
            <person name="Denef V.J."/>
            <person name="McMahon K.D."/>
            <person name="Konstantinidis K.T."/>
            <person name="Eloe-Fadrosh E.A."/>
            <person name="Kyrpides N.C."/>
            <person name="Woyke T."/>
        </authorList>
    </citation>
    <scope>NUCLEOTIDE SEQUENCE</scope>
    <source>
        <strain evidence="1">GVMAG-M-3300027747-57</strain>
    </source>
</reference>